<dbReference type="Pfam" id="PF17098">
    <property type="entry name" value="Wtap"/>
    <property type="match status" value="1"/>
</dbReference>
<evidence type="ECO:0000256" key="4">
    <source>
        <dbReference type="ARBA" id="ARBA00023187"/>
    </source>
</evidence>
<dbReference type="Proteomes" id="UP001465976">
    <property type="component" value="Unassembled WGS sequence"/>
</dbReference>
<keyword evidence="8" id="KW-1185">Reference proteome</keyword>
<gene>
    <name evidence="7" type="ORF">V5O48_016777</name>
</gene>
<comment type="subcellular location">
    <subcellularLocation>
        <location evidence="1">Nucleus</location>
    </subcellularLocation>
</comment>
<evidence type="ECO:0000256" key="5">
    <source>
        <dbReference type="ARBA" id="ARBA00023242"/>
    </source>
</evidence>
<evidence type="ECO:0000256" key="3">
    <source>
        <dbReference type="ARBA" id="ARBA00022664"/>
    </source>
</evidence>
<comment type="similarity">
    <text evidence="2">Belongs to the fl(2)d family.</text>
</comment>
<dbReference type="EMBL" id="JBAHYK010002350">
    <property type="protein sequence ID" value="KAL0565250.1"/>
    <property type="molecule type" value="Genomic_DNA"/>
</dbReference>
<comment type="caution">
    <text evidence="7">The sequence shown here is derived from an EMBL/GenBank/DDBJ whole genome shotgun (WGS) entry which is preliminary data.</text>
</comment>
<evidence type="ECO:0000256" key="6">
    <source>
        <dbReference type="SAM" id="MobiDB-lite"/>
    </source>
</evidence>
<keyword evidence="5" id="KW-0539">Nucleus</keyword>
<organism evidence="7 8">
    <name type="scientific">Marasmius crinis-equi</name>
    <dbReference type="NCBI Taxonomy" id="585013"/>
    <lineage>
        <taxon>Eukaryota</taxon>
        <taxon>Fungi</taxon>
        <taxon>Dikarya</taxon>
        <taxon>Basidiomycota</taxon>
        <taxon>Agaricomycotina</taxon>
        <taxon>Agaricomycetes</taxon>
        <taxon>Agaricomycetidae</taxon>
        <taxon>Agaricales</taxon>
        <taxon>Marasmiineae</taxon>
        <taxon>Marasmiaceae</taxon>
        <taxon>Marasmius</taxon>
    </lineage>
</organism>
<protein>
    <submittedName>
        <fullName evidence="7">Uncharacterized protein</fullName>
    </submittedName>
</protein>
<dbReference type="InterPro" id="IPR033757">
    <property type="entry name" value="WTAP"/>
</dbReference>
<evidence type="ECO:0000313" key="8">
    <source>
        <dbReference type="Proteomes" id="UP001465976"/>
    </source>
</evidence>
<keyword evidence="3" id="KW-0507">mRNA processing</keyword>
<sequence length="322" mass="35401">MEDLPTTRELELEALLRDRYKQIAELGDQLTHLRTYLPSASTSTTDAVSLPPALIALLLPHINSSVGVEGEKRGGSTVAALTQRVRALQEENEQMYEILKEGETGMLKEEVQSLRQLVGRLEGALRGAFARFVSFPFVDEGLNRITPDDIESIVSVIFVFLVVELGVLTKGAYVRTELDKSYDAFINPPTTPSLRSFGSSSFQVFLFYHAHLDHDSATRRAEAISSSHSRPNLLPNATNRLRHLSSACSSRSCSQLPFNRAESASTLLRPKAASSEHGPYLTETVTERASHRSPAITLSYIVPPPLILRPPHTPLAPSDSSL</sequence>
<reference evidence="7 8" key="1">
    <citation type="submission" date="2024-02" db="EMBL/GenBank/DDBJ databases">
        <title>A draft genome for the cacao thread blight pathogen Marasmius crinis-equi.</title>
        <authorList>
            <person name="Cohen S.P."/>
            <person name="Baruah I.K."/>
            <person name="Amoako-Attah I."/>
            <person name="Bukari Y."/>
            <person name="Meinhardt L.W."/>
            <person name="Bailey B.A."/>
        </authorList>
    </citation>
    <scope>NUCLEOTIDE SEQUENCE [LARGE SCALE GENOMIC DNA]</scope>
    <source>
        <strain evidence="7 8">GH-76</strain>
    </source>
</reference>
<evidence type="ECO:0000256" key="2">
    <source>
        <dbReference type="ARBA" id="ARBA00010313"/>
    </source>
</evidence>
<evidence type="ECO:0000313" key="7">
    <source>
        <dbReference type="EMBL" id="KAL0565250.1"/>
    </source>
</evidence>
<keyword evidence="4" id="KW-0508">mRNA splicing</keyword>
<feature type="region of interest" description="Disordered" evidence="6">
    <location>
        <begin position="267"/>
        <end position="288"/>
    </location>
</feature>
<proteinExistence type="inferred from homology"/>
<accession>A0ABR3EQV0</accession>
<evidence type="ECO:0000256" key="1">
    <source>
        <dbReference type="ARBA" id="ARBA00004123"/>
    </source>
</evidence>
<name>A0ABR3EQV0_9AGAR</name>